<proteinExistence type="inferred from homology"/>
<dbReference type="Pfam" id="PF13458">
    <property type="entry name" value="Peripla_BP_6"/>
    <property type="match status" value="1"/>
</dbReference>
<feature type="region of interest" description="Disordered" evidence="3">
    <location>
        <begin position="319"/>
        <end position="345"/>
    </location>
</feature>
<evidence type="ECO:0000256" key="1">
    <source>
        <dbReference type="ARBA" id="ARBA00010062"/>
    </source>
</evidence>
<dbReference type="InterPro" id="IPR028082">
    <property type="entry name" value="Peripla_BP_I"/>
</dbReference>
<name>A0ABQ6IT59_9MICO</name>
<dbReference type="Gene3D" id="3.40.50.2300">
    <property type="match status" value="2"/>
</dbReference>
<evidence type="ECO:0000256" key="3">
    <source>
        <dbReference type="SAM" id="MobiDB-lite"/>
    </source>
</evidence>
<comment type="caution">
    <text evidence="5">The sequence shown here is derived from an EMBL/GenBank/DDBJ whole genome shotgun (WGS) entry which is preliminary data.</text>
</comment>
<dbReference type="PANTHER" id="PTHR47235">
    <property type="entry name" value="BLR6548 PROTEIN"/>
    <property type="match status" value="1"/>
</dbReference>
<dbReference type="Proteomes" id="UP001157126">
    <property type="component" value="Unassembled WGS sequence"/>
</dbReference>
<keyword evidence="2" id="KW-0732">Signal</keyword>
<evidence type="ECO:0000313" key="6">
    <source>
        <dbReference type="Proteomes" id="UP001157126"/>
    </source>
</evidence>
<feature type="domain" description="Leucine-binding protein" evidence="4">
    <location>
        <begin position="2"/>
        <end position="307"/>
    </location>
</feature>
<comment type="similarity">
    <text evidence="1">Belongs to the leucine-binding protein family.</text>
</comment>
<evidence type="ECO:0000313" key="5">
    <source>
        <dbReference type="EMBL" id="GMA40337.1"/>
    </source>
</evidence>
<gene>
    <name evidence="5" type="primary">livK</name>
    <name evidence="5" type="ORF">GCM10025883_23820</name>
</gene>
<dbReference type="InterPro" id="IPR028081">
    <property type="entry name" value="Leu-bd"/>
</dbReference>
<dbReference type="CDD" id="cd06343">
    <property type="entry name" value="PBP1_ABC_ligand_binding-like"/>
    <property type="match status" value="1"/>
</dbReference>
<evidence type="ECO:0000259" key="4">
    <source>
        <dbReference type="Pfam" id="PF13458"/>
    </source>
</evidence>
<reference evidence="6" key="1">
    <citation type="journal article" date="2019" name="Int. J. Syst. Evol. Microbiol.">
        <title>The Global Catalogue of Microorganisms (GCM) 10K type strain sequencing project: providing services to taxonomists for standard genome sequencing and annotation.</title>
        <authorList>
            <consortium name="The Broad Institute Genomics Platform"/>
            <consortium name="The Broad Institute Genome Sequencing Center for Infectious Disease"/>
            <person name="Wu L."/>
            <person name="Ma J."/>
        </authorList>
    </citation>
    <scope>NUCLEOTIDE SEQUENCE [LARGE SCALE GENOMIC DNA]</scope>
    <source>
        <strain evidence="6">NBRC 113072</strain>
    </source>
</reference>
<dbReference type="SUPFAM" id="SSF53822">
    <property type="entry name" value="Periplasmic binding protein-like I"/>
    <property type="match status" value="1"/>
</dbReference>
<accession>A0ABQ6IT59</accession>
<sequence>MYNPTNTSNVVRELVTREQVFALFGGLGTPTHNAVVDYLNEEKVPDLMVSSGSQAWGTEPKKRPMTFGWQPDYVIEAKVIGSWIKENKPDAKVAVFAQDDDLGADGEQGLRQQLGDQVVAVAKYTPGNTDVAPQIAQLQAAKPDIVVGFNVPSYTALSQLVSKRLNFTPQWIYTNVGADKTLVGGLLERFSEGKVKAAGGSALDGVMTTQYIPNLENSDDPWTQLWQKVWKEHGNGKPLSNYKIYGMSQAYALTQVLHATGQDLTRAGVVKTLEQQGASLEGPQLSPFRYSADSHLGIGGVRMIELGPDGSKQLTKVRVTDTADGPVTDSDEKHATPPASGIPGS</sequence>
<dbReference type="PANTHER" id="PTHR47235:SF1">
    <property type="entry name" value="BLR6548 PROTEIN"/>
    <property type="match status" value="1"/>
</dbReference>
<dbReference type="EMBL" id="BSUO01000001">
    <property type="protein sequence ID" value="GMA40337.1"/>
    <property type="molecule type" value="Genomic_DNA"/>
</dbReference>
<protein>
    <submittedName>
        <fullName evidence="5">ABC transporter substrate-binding protein</fullName>
    </submittedName>
</protein>
<dbReference type="RefSeq" id="WP_284304064.1">
    <property type="nucleotide sequence ID" value="NZ_BSUO01000001.1"/>
</dbReference>
<organism evidence="5 6">
    <name type="scientific">Mobilicoccus caccae</name>
    <dbReference type="NCBI Taxonomy" id="1859295"/>
    <lineage>
        <taxon>Bacteria</taxon>
        <taxon>Bacillati</taxon>
        <taxon>Actinomycetota</taxon>
        <taxon>Actinomycetes</taxon>
        <taxon>Micrococcales</taxon>
        <taxon>Dermatophilaceae</taxon>
        <taxon>Mobilicoccus</taxon>
    </lineage>
</organism>
<evidence type="ECO:0000256" key="2">
    <source>
        <dbReference type="ARBA" id="ARBA00022729"/>
    </source>
</evidence>
<keyword evidence="6" id="KW-1185">Reference proteome</keyword>